<dbReference type="Gramene" id="OGLUM01G36490.1">
    <property type="protein sequence ID" value="OGLUM01G36490.1"/>
    <property type="gene ID" value="OGLUM01G36490"/>
</dbReference>
<dbReference type="AlphaFoldDB" id="A0A0D9YFG7"/>
<reference evidence="2" key="2">
    <citation type="submission" date="2015-04" db="UniProtKB">
        <authorList>
            <consortium name="EnsemblPlants"/>
        </authorList>
    </citation>
    <scope>IDENTIFICATION</scope>
</reference>
<dbReference type="Pfam" id="PF02519">
    <property type="entry name" value="Auxin_inducible"/>
    <property type="match status" value="1"/>
</dbReference>
<evidence type="ECO:0000256" key="1">
    <source>
        <dbReference type="ARBA" id="ARBA00006974"/>
    </source>
</evidence>
<proteinExistence type="inferred from homology"/>
<dbReference type="PANTHER" id="PTHR31374:SF261">
    <property type="entry name" value="OS01G0768333 PROTEIN"/>
    <property type="match status" value="1"/>
</dbReference>
<accession>A0A0D9YFG7</accession>
<evidence type="ECO:0008006" key="4">
    <source>
        <dbReference type="Google" id="ProtNLM"/>
    </source>
</evidence>
<dbReference type="GO" id="GO:0009733">
    <property type="term" value="P:response to auxin"/>
    <property type="evidence" value="ECO:0007669"/>
    <property type="project" value="InterPro"/>
</dbReference>
<evidence type="ECO:0000313" key="2">
    <source>
        <dbReference type="EnsemblPlants" id="OGLUM01G36490.1"/>
    </source>
</evidence>
<dbReference type="eggNOG" id="ENOG502S8WQ">
    <property type="taxonomic scope" value="Eukaryota"/>
</dbReference>
<name>A0A0D9YFG7_9ORYZ</name>
<organism evidence="2">
    <name type="scientific">Oryza glumipatula</name>
    <dbReference type="NCBI Taxonomy" id="40148"/>
    <lineage>
        <taxon>Eukaryota</taxon>
        <taxon>Viridiplantae</taxon>
        <taxon>Streptophyta</taxon>
        <taxon>Embryophyta</taxon>
        <taxon>Tracheophyta</taxon>
        <taxon>Spermatophyta</taxon>
        <taxon>Magnoliopsida</taxon>
        <taxon>Liliopsida</taxon>
        <taxon>Poales</taxon>
        <taxon>Poaceae</taxon>
        <taxon>BOP clade</taxon>
        <taxon>Oryzoideae</taxon>
        <taxon>Oryzeae</taxon>
        <taxon>Oryzinae</taxon>
        <taxon>Oryza</taxon>
    </lineage>
</organism>
<sequence length="123" mass="12486">MASASSQFSSPKHTLPGSITRAAAGHSSGVVAEMKTGYVPVLVGKSGGGGGGEAATRFLVPVGLLNDPCMEALLELAADEMGYGQEGVLSIPCDADFFRRVVTAIPSANKANLICSPNSQTDC</sequence>
<dbReference type="InterPro" id="IPR003676">
    <property type="entry name" value="SAUR_fam"/>
</dbReference>
<comment type="similarity">
    <text evidence="1">Belongs to the ARG7 family.</text>
</comment>
<dbReference type="STRING" id="40148.A0A0D9YFG7"/>
<reference evidence="2" key="1">
    <citation type="submission" date="2013-08" db="EMBL/GenBank/DDBJ databases">
        <title>Oryza genome evolution.</title>
        <authorList>
            <person name="Wing R.A."/>
            <person name="Panaud O."/>
            <person name="Oliveira A.C."/>
        </authorList>
    </citation>
    <scope>NUCLEOTIDE SEQUENCE</scope>
</reference>
<evidence type="ECO:0000313" key="3">
    <source>
        <dbReference type="Proteomes" id="UP000026961"/>
    </source>
</evidence>
<dbReference type="PANTHER" id="PTHR31374">
    <property type="entry name" value="AUXIN-INDUCED PROTEIN-LIKE-RELATED"/>
    <property type="match status" value="1"/>
</dbReference>
<protein>
    <recommendedName>
        <fullName evidence="4">Auxin responsive protein</fullName>
    </recommendedName>
</protein>
<keyword evidence="3" id="KW-1185">Reference proteome</keyword>
<dbReference type="EnsemblPlants" id="OGLUM01G36490.1">
    <property type="protein sequence ID" value="OGLUM01G36490.1"/>
    <property type="gene ID" value="OGLUM01G36490"/>
</dbReference>
<reference evidence="2" key="3">
    <citation type="submission" date="2018-05" db="EMBL/GenBank/DDBJ databases">
        <title>OgluRS3 (Oryza glumaepatula Reference Sequence Version 3).</title>
        <authorList>
            <person name="Zhang J."/>
            <person name="Kudrna D."/>
            <person name="Lee S."/>
            <person name="Talag J."/>
            <person name="Welchert J."/>
            <person name="Wing R.A."/>
        </authorList>
    </citation>
    <scope>NUCLEOTIDE SEQUENCE [LARGE SCALE GENOMIC DNA]</scope>
</reference>
<dbReference type="Proteomes" id="UP000026961">
    <property type="component" value="Chromosome 1"/>
</dbReference>
<dbReference type="HOGENOM" id="CLU_098106_7_3_1"/>